<dbReference type="STRING" id="1088818.A0A2H9ZV15"/>
<keyword evidence="2" id="KW-1185">Reference proteome</keyword>
<dbReference type="EMBL" id="KZ453539">
    <property type="protein sequence ID" value="PKA47132.1"/>
    <property type="molecule type" value="Genomic_DNA"/>
</dbReference>
<dbReference type="Proteomes" id="UP000236161">
    <property type="component" value="Unassembled WGS sequence"/>
</dbReference>
<proteinExistence type="predicted"/>
<name>A0A2H9ZV15_9ASPA</name>
<dbReference type="InterPro" id="IPR025322">
    <property type="entry name" value="PADRE_dom"/>
</dbReference>
<dbReference type="Pfam" id="PF14009">
    <property type="entry name" value="PADRE"/>
    <property type="match status" value="1"/>
</dbReference>
<protein>
    <submittedName>
        <fullName evidence="1">Uncharacterized protein</fullName>
    </submittedName>
</protein>
<dbReference type="PANTHER" id="PTHR33148:SF3">
    <property type="entry name" value="DUF4228 DOMAIN PROTEIN"/>
    <property type="match status" value="1"/>
</dbReference>
<dbReference type="AlphaFoldDB" id="A0A2H9ZV15"/>
<gene>
    <name evidence="1" type="ORF">AXF42_Ash017077</name>
</gene>
<accession>A0A2H9ZV15</accession>
<dbReference type="OrthoDB" id="676555at2759"/>
<reference evidence="1 2" key="1">
    <citation type="journal article" date="2017" name="Nature">
        <title>The Apostasia genome and the evolution of orchids.</title>
        <authorList>
            <person name="Zhang G.Q."/>
            <person name="Liu K.W."/>
            <person name="Li Z."/>
            <person name="Lohaus R."/>
            <person name="Hsiao Y.Y."/>
            <person name="Niu S.C."/>
            <person name="Wang J.Y."/>
            <person name="Lin Y.C."/>
            <person name="Xu Q."/>
            <person name="Chen L.J."/>
            <person name="Yoshida K."/>
            <person name="Fujiwara S."/>
            <person name="Wang Z.W."/>
            <person name="Zhang Y.Q."/>
            <person name="Mitsuda N."/>
            <person name="Wang M."/>
            <person name="Liu G.H."/>
            <person name="Pecoraro L."/>
            <person name="Huang H.X."/>
            <person name="Xiao X.J."/>
            <person name="Lin M."/>
            <person name="Wu X.Y."/>
            <person name="Wu W.L."/>
            <person name="Chen Y.Y."/>
            <person name="Chang S.B."/>
            <person name="Sakamoto S."/>
            <person name="Ohme-Takagi M."/>
            <person name="Yagi M."/>
            <person name="Zeng S.J."/>
            <person name="Shen C.Y."/>
            <person name="Yeh C.M."/>
            <person name="Luo Y.B."/>
            <person name="Tsai W.C."/>
            <person name="Van de Peer Y."/>
            <person name="Liu Z.J."/>
        </authorList>
    </citation>
    <scope>NUCLEOTIDE SEQUENCE [LARGE SCALE GENOMIC DNA]</scope>
    <source>
        <strain evidence="2">cv. Shenzhen</strain>
        <tissue evidence="1">Stem</tissue>
    </source>
</reference>
<organism evidence="1 2">
    <name type="scientific">Apostasia shenzhenica</name>
    <dbReference type="NCBI Taxonomy" id="1088818"/>
    <lineage>
        <taxon>Eukaryota</taxon>
        <taxon>Viridiplantae</taxon>
        <taxon>Streptophyta</taxon>
        <taxon>Embryophyta</taxon>
        <taxon>Tracheophyta</taxon>
        <taxon>Spermatophyta</taxon>
        <taxon>Magnoliopsida</taxon>
        <taxon>Liliopsida</taxon>
        <taxon>Asparagales</taxon>
        <taxon>Orchidaceae</taxon>
        <taxon>Apostasioideae</taxon>
        <taxon>Apostasia</taxon>
    </lineage>
</organism>
<dbReference type="PANTHER" id="PTHR33148">
    <property type="entry name" value="PLASTID MOVEMENT IMPAIRED PROTEIN-RELATED"/>
    <property type="match status" value="1"/>
</dbReference>
<evidence type="ECO:0000313" key="2">
    <source>
        <dbReference type="Proteomes" id="UP000236161"/>
    </source>
</evidence>
<evidence type="ECO:0000313" key="1">
    <source>
        <dbReference type="EMBL" id="PKA47132.1"/>
    </source>
</evidence>
<sequence length="201" mass="21470">MGNSFGGRKKKTAKVMKIDGTTFRLKPPVTAGDLVRDNPGHSVLDAADVKSIGLRSRPLAAGDHLLPGRLYFLVHLPRLPAAHAGDSNPRRAYSGNLRVSAKDRLESLLLARRAVSDLTLHHRPAAAAAEGTPDGGMRLRLKLPKAEVAKLVEQSQDATEAAEKIFQLAAAGTSPPAPTTPVAARKEKRTRFMPTPAEIIA</sequence>